<evidence type="ECO:0000313" key="1">
    <source>
        <dbReference type="EMBL" id="QHT67288.1"/>
    </source>
</evidence>
<gene>
    <name evidence="1" type="ORF">GXP67_11900</name>
</gene>
<reference evidence="1 2" key="1">
    <citation type="submission" date="2020-01" db="EMBL/GenBank/DDBJ databases">
        <authorList>
            <person name="Kim M.K."/>
        </authorList>
    </citation>
    <scope>NUCLEOTIDE SEQUENCE [LARGE SCALE GENOMIC DNA]</scope>
    <source>
        <strain evidence="1 2">172606-1</strain>
    </source>
</reference>
<accession>A0A6C0GH21</accession>
<organism evidence="1 2">
    <name type="scientific">Rhodocytophaga rosea</name>
    <dbReference type="NCBI Taxonomy" id="2704465"/>
    <lineage>
        <taxon>Bacteria</taxon>
        <taxon>Pseudomonadati</taxon>
        <taxon>Bacteroidota</taxon>
        <taxon>Cytophagia</taxon>
        <taxon>Cytophagales</taxon>
        <taxon>Rhodocytophagaceae</taxon>
        <taxon>Rhodocytophaga</taxon>
    </lineage>
</organism>
<keyword evidence="2" id="KW-1185">Reference proteome</keyword>
<dbReference type="EMBL" id="CP048222">
    <property type="protein sequence ID" value="QHT67288.1"/>
    <property type="molecule type" value="Genomic_DNA"/>
</dbReference>
<dbReference type="AlphaFoldDB" id="A0A6C0GH21"/>
<dbReference type="KEGG" id="rhoz:GXP67_11900"/>
<proteinExistence type="predicted"/>
<protein>
    <submittedName>
        <fullName evidence="1">Uncharacterized protein</fullName>
    </submittedName>
</protein>
<name>A0A6C0GH21_9BACT</name>
<evidence type="ECO:0000313" key="2">
    <source>
        <dbReference type="Proteomes" id="UP000480178"/>
    </source>
</evidence>
<sequence>MKPVMAGYTSTAYAGTLKESDKCHDSPGRKPKKKDYRTMVQLTCHFIIPDIFYFINERYRHQ</sequence>
<dbReference type="RefSeq" id="WP_162443326.1">
    <property type="nucleotide sequence ID" value="NZ_CP048222.1"/>
</dbReference>
<dbReference type="Proteomes" id="UP000480178">
    <property type="component" value="Chromosome"/>
</dbReference>